<dbReference type="EMBL" id="QZEY01000042">
    <property type="protein sequence ID" value="RJL19244.1"/>
    <property type="molecule type" value="Genomic_DNA"/>
</dbReference>
<comment type="caution">
    <text evidence="1">The sequence shown here is derived from an EMBL/GenBank/DDBJ whole genome shotgun (WGS) entry which is preliminary data.</text>
</comment>
<name>A0A3A4AKE1_9ACTN</name>
<evidence type="ECO:0000313" key="1">
    <source>
        <dbReference type="EMBL" id="RJL19244.1"/>
    </source>
</evidence>
<dbReference type="Proteomes" id="UP000265768">
    <property type="component" value="Unassembled WGS sequence"/>
</dbReference>
<evidence type="ECO:0000313" key="2">
    <source>
        <dbReference type="Proteomes" id="UP000265768"/>
    </source>
</evidence>
<sequence>MTQQQESRSYLSLAQCAELIGRSVQTLRDMRQTGWFLDPDVVLVPAADGPGVPGWDRARLIAWAQETGRLDAQGRPISGAREGGRYVGETPPARWRNRPEEYLSGRACAVGAGISVSTLRKLRLLGTWPNPDVTVGIFPGWSRETFARARHHTSEVAA</sequence>
<dbReference type="RefSeq" id="WP_119931966.1">
    <property type="nucleotide sequence ID" value="NZ_QZEY01000042.1"/>
</dbReference>
<protein>
    <submittedName>
        <fullName evidence="1">Uncharacterized protein</fullName>
    </submittedName>
</protein>
<dbReference type="OrthoDB" id="4215155at2"/>
<keyword evidence="2" id="KW-1185">Reference proteome</keyword>
<proteinExistence type="predicted"/>
<accession>A0A3A4AKE1</accession>
<reference evidence="1 2" key="1">
    <citation type="submission" date="2018-09" db="EMBL/GenBank/DDBJ databases">
        <title>YIM 75507 draft genome.</title>
        <authorList>
            <person name="Tang S."/>
            <person name="Feng Y."/>
        </authorList>
    </citation>
    <scope>NUCLEOTIDE SEQUENCE [LARGE SCALE GENOMIC DNA]</scope>
    <source>
        <strain evidence="1 2">YIM 75507</strain>
    </source>
</reference>
<dbReference type="AlphaFoldDB" id="A0A3A4AKE1"/>
<organism evidence="1 2">
    <name type="scientific">Bailinhaonella thermotolerans</name>
    <dbReference type="NCBI Taxonomy" id="1070861"/>
    <lineage>
        <taxon>Bacteria</taxon>
        <taxon>Bacillati</taxon>
        <taxon>Actinomycetota</taxon>
        <taxon>Actinomycetes</taxon>
        <taxon>Streptosporangiales</taxon>
        <taxon>Streptosporangiaceae</taxon>
        <taxon>Bailinhaonella</taxon>
    </lineage>
</organism>
<gene>
    <name evidence="1" type="ORF">D5H75_40575</name>
</gene>